<feature type="domain" description="PAS fold-3" evidence="1">
    <location>
        <begin position="24"/>
        <end position="93"/>
    </location>
</feature>
<accession>A0A935MVY3</accession>
<gene>
    <name evidence="2" type="ORF">IPJ38_08855</name>
</gene>
<protein>
    <submittedName>
        <fullName evidence="2">PAS domain-containing protein</fullName>
    </submittedName>
</protein>
<evidence type="ECO:0000313" key="3">
    <source>
        <dbReference type="Proteomes" id="UP000739411"/>
    </source>
</evidence>
<proteinExistence type="predicted"/>
<dbReference type="SUPFAM" id="SSF55785">
    <property type="entry name" value="PYP-like sensor domain (PAS domain)"/>
    <property type="match status" value="1"/>
</dbReference>
<sequence length="102" mass="11461">MIAKTILPDMQIRLQLSDPICWRSVSDSIHALLGYSANDIQQGRVTFSSVIHPDDKDIATVIFSSGLEEASGDFNFRMRQASGRIRCLKGHYEKHEIRSVIA</sequence>
<comment type="caution">
    <text evidence="2">The sequence shown here is derived from an EMBL/GenBank/DDBJ whole genome shotgun (WGS) entry which is preliminary data.</text>
</comment>
<evidence type="ECO:0000313" key="2">
    <source>
        <dbReference type="EMBL" id="MBK7415187.1"/>
    </source>
</evidence>
<dbReference type="Pfam" id="PF08447">
    <property type="entry name" value="PAS_3"/>
    <property type="match status" value="1"/>
</dbReference>
<organism evidence="2 3">
    <name type="scientific">Candidatus Dechloromonas phosphorivorans</name>
    <dbReference type="NCBI Taxonomy" id="2899244"/>
    <lineage>
        <taxon>Bacteria</taxon>
        <taxon>Pseudomonadati</taxon>
        <taxon>Pseudomonadota</taxon>
        <taxon>Betaproteobacteria</taxon>
        <taxon>Rhodocyclales</taxon>
        <taxon>Azonexaceae</taxon>
        <taxon>Dechloromonas</taxon>
    </lineage>
</organism>
<evidence type="ECO:0000259" key="1">
    <source>
        <dbReference type="Pfam" id="PF08447"/>
    </source>
</evidence>
<dbReference type="InterPro" id="IPR013655">
    <property type="entry name" value="PAS_fold_3"/>
</dbReference>
<name>A0A935MVY3_9RHOO</name>
<dbReference type="InterPro" id="IPR035965">
    <property type="entry name" value="PAS-like_dom_sf"/>
</dbReference>
<reference evidence="2 3" key="1">
    <citation type="submission" date="2020-10" db="EMBL/GenBank/DDBJ databases">
        <title>Connecting structure to function with the recovery of over 1000 high-quality activated sludge metagenome-assembled genomes encoding full-length rRNA genes using long-read sequencing.</title>
        <authorList>
            <person name="Singleton C.M."/>
            <person name="Petriglieri F."/>
            <person name="Kristensen J.M."/>
            <person name="Kirkegaard R.H."/>
            <person name="Michaelsen T.Y."/>
            <person name="Andersen M.H."/>
            <person name="Karst S.M."/>
            <person name="Dueholm M.S."/>
            <person name="Nielsen P.H."/>
            <person name="Albertsen M."/>
        </authorList>
    </citation>
    <scope>NUCLEOTIDE SEQUENCE [LARGE SCALE GENOMIC DNA]</scope>
    <source>
        <strain evidence="2">EsbW_18-Q3-R4-48_BATAC.463</strain>
    </source>
</reference>
<dbReference type="EMBL" id="JADJMS010000017">
    <property type="protein sequence ID" value="MBK7415187.1"/>
    <property type="molecule type" value="Genomic_DNA"/>
</dbReference>
<dbReference type="Gene3D" id="3.30.450.20">
    <property type="entry name" value="PAS domain"/>
    <property type="match status" value="1"/>
</dbReference>
<dbReference type="Proteomes" id="UP000739411">
    <property type="component" value="Unassembled WGS sequence"/>
</dbReference>
<dbReference type="AlphaFoldDB" id="A0A935MVY3"/>